<protein>
    <submittedName>
        <fullName evidence="3">DUF1992 domain-containing protein</fullName>
    </submittedName>
</protein>
<name>A0AA46TJC4_9ACTN</name>
<evidence type="ECO:0000256" key="1">
    <source>
        <dbReference type="SAM" id="MobiDB-lite"/>
    </source>
</evidence>
<feature type="region of interest" description="Disordered" evidence="1">
    <location>
        <begin position="132"/>
        <end position="153"/>
    </location>
</feature>
<proteinExistence type="predicted"/>
<accession>A0AA46TJC4</accession>
<dbReference type="Pfam" id="PF09350">
    <property type="entry name" value="DJC28_CD"/>
    <property type="match status" value="1"/>
</dbReference>
<evidence type="ECO:0000313" key="4">
    <source>
        <dbReference type="Proteomes" id="UP001164390"/>
    </source>
</evidence>
<evidence type="ECO:0000313" key="3">
    <source>
        <dbReference type="EMBL" id="UYM06170.1"/>
    </source>
</evidence>
<sequence>MSDPGMDAVERQIREAQARGAFDDLPGAGKPLDLGSTNDPDWWVKGLIERERLDMTAVLPSAVQLRKEAEGFPESLTEVSREETVREVLVDYNRRVRRDRMQPAPVGMPQVIAPIVDVDDMVERWARLRKARAGGRQDAMDQRPAKRRWWRRR</sequence>
<dbReference type="AlphaFoldDB" id="A0AA46TJC4"/>
<keyword evidence="4" id="KW-1185">Reference proteome</keyword>
<dbReference type="RefSeq" id="WP_271635025.1">
    <property type="nucleotide sequence ID" value="NZ_CP094970.1"/>
</dbReference>
<feature type="compositionally biased region" description="Basic and acidic residues" evidence="1">
    <location>
        <begin position="8"/>
        <end position="17"/>
    </location>
</feature>
<dbReference type="KEGG" id="sgrg:L0C25_03595"/>
<evidence type="ECO:0000259" key="2">
    <source>
        <dbReference type="Pfam" id="PF09350"/>
    </source>
</evidence>
<feature type="domain" description="DnaJ homologue subfamily C member 28 conserved" evidence="2">
    <location>
        <begin position="9"/>
        <end position="74"/>
    </location>
</feature>
<reference evidence="3" key="1">
    <citation type="submission" date="2022-01" db="EMBL/GenBank/DDBJ databases">
        <title>Nocardioidaceae gen. sp. A5X3R13.</title>
        <authorList>
            <person name="Lopez Marin M.A."/>
            <person name="Uhlik O."/>
        </authorList>
    </citation>
    <scope>NUCLEOTIDE SEQUENCE</scope>
    <source>
        <strain evidence="3">A5X3R13</strain>
    </source>
</reference>
<gene>
    <name evidence="3" type="ORF">L0C25_03595</name>
</gene>
<organism evidence="3 4">
    <name type="scientific">Solicola gregarius</name>
    <dbReference type="NCBI Taxonomy" id="2908642"/>
    <lineage>
        <taxon>Bacteria</taxon>
        <taxon>Bacillati</taxon>
        <taxon>Actinomycetota</taxon>
        <taxon>Actinomycetes</taxon>
        <taxon>Propionibacteriales</taxon>
        <taxon>Nocardioidaceae</taxon>
        <taxon>Solicola</taxon>
    </lineage>
</organism>
<feature type="region of interest" description="Disordered" evidence="1">
    <location>
        <begin position="1"/>
        <end position="36"/>
    </location>
</feature>
<dbReference type="InterPro" id="IPR018961">
    <property type="entry name" value="DnaJ_homolog_subfam-C_membr-28"/>
</dbReference>
<dbReference type="Proteomes" id="UP001164390">
    <property type="component" value="Chromosome"/>
</dbReference>
<dbReference type="EMBL" id="CP094970">
    <property type="protein sequence ID" value="UYM06170.1"/>
    <property type="molecule type" value="Genomic_DNA"/>
</dbReference>